<evidence type="ECO:0000313" key="4">
    <source>
        <dbReference type="Proteomes" id="UP001442494"/>
    </source>
</evidence>
<evidence type="ECO:0000313" key="3">
    <source>
        <dbReference type="EMBL" id="MEP0867919.1"/>
    </source>
</evidence>
<feature type="transmembrane region" description="Helical" evidence="2">
    <location>
        <begin position="48"/>
        <end position="68"/>
    </location>
</feature>
<protein>
    <submittedName>
        <fullName evidence="3">DUF3285 domain-containing protein</fullName>
    </submittedName>
</protein>
<dbReference type="Pfam" id="PF11688">
    <property type="entry name" value="DUF3285"/>
    <property type="match status" value="1"/>
</dbReference>
<reference evidence="3 4" key="1">
    <citation type="submission" date="2022-04" db="EMBL/GenBank/DDBJ databases">
        <title>Positive selection, recombination, and allopatry shape intraspecific diversity of widespread and dominant cyanobacteria.</title>
        <authorList>
            <person name="Wei J."/>
            <person name="Shu W."/>
            <person name="Hu C."/>
        </authorList>
    </citation>
    <scope>NUCLEOTIDE SEQUENCE [LARGE SCALE GENOMIC DNA]</scope>
    <source>
        <strain evidence="3 4">GB2-A5</strain>
    </source>
</reference>
<feature type="compositionally biased region" description="Pro residues" evidence="1">
    <location>
        <begin position="1"/>
        <end position="10"/>
    </location>
</feature>
<proteinExistence type="predicted"/>
<gene>
    <name evidence="3" type="ORF">NDI37_26110</name>
</gene>
<dbReference type="EMBL" id="JAMPKK010000095">
    <property type="protein sequence ID" value="MEP0867919.1"/>
    <property type="molecule type" value="Genomic_DNA"/>
</dbReference>
<evidence type="ECO:0000256" key="2">
    <source>
        <dbReference type="SAM" id="Phobius"/>
    </source>
</evidence>
<name>A0ABV0JWT1_9CYAN</name>
<evidence type="ECO:0000256" key="1">
    <source>
        <dbReference type="SAM" id="MobiDB-lite"/>
    </source>
</evidence>
<keyword evidence="4" id="KW-1185">Reference proteome</keyword>
<accession>A0ABV0JWT1</accession>
<comment type="caution">
    <text evidence="3">The sequence shown here is derived from an EMBL/GenBank/DDBJ whole genome shotgun (WGS) entry which is preliminary data.</text>
</comment>
<keyword evidence="2" id="KW-1133">Transmembrane helix</keyword>
<organism evidence="3 4">
    <name type="scientific">Funiculus sociatus GB2-A5</name>
    <dbReference type="NCBI Taxonomy" id="2933946"/>
    <lineage>
        <taxon>Bacteria</taxon>
        <taxon>Bacillati</taxon>
        <taxon>Cyanobacteriota</taxon>
        <taxon>Cyanophyceae</taxon>
        <taxon>Coleofasciculales</taxon>
        <taxon>Coleofasciculaceae</taxon>
        <taxon>Funiculus</taxon>
    </lineage>
</organism>
<dbReference type="RefSeq" id="WP_190422872.1">
    <property type="nucleotide sequence ID" value="NZ_JAMPKK010000095.1"/>
</dbReference>
<feature type="region of interest" description="Disordered" evidence="1">
    <location>
        <begin position="1"/>
        <end position="29"/>
    </location>
</feature>
<dbReference type="InterPro" id="IPR021702">
    <property type="entry name" value="DUF3285"/>
</dbReference>
<dbReference type="Proteomes" id="UP001442494">
    <property type="component" value="Unassembled WGS sequence"/>
</dbReference>
<keyword evidence="2" id="KW-0812">Transmembrane</keyword>
<sequence length="70" mass="7484">MSNPSSPSPVAPQNSENLPESPAASTEAKPSYVKLAMRNMVRKRGTSLQHFALTTVGLLAVLIGLSYITR</sequence>
<keyword evidence="2" id="KW-0472">Membrane</keyword>